<evidence type="ECO:0000313" key="2">
    <source>
        <dbReference type="WBParaSite" id="ES5_v2.g21718.t1"/>
    </source>
</evidence>
<evidence type="ECO:0000313" key="1">
    <source>
        <dbReference type="Proteomes" id="UP000887579"/>
    </source>
</evidence>
<proteinExistence type="predicted"/>
<dbReference type="Proteomes" id="UP000887579">
    <property type="component" value="Unplaced"/>
</dbReference>
<sequence length="593" mass="67301">MATKDECAKVKEKQKDYVHIKSDDQYINLNLNNQNHKCVEALPSSYSPKDNRKDQNYATSKMLDFLHLNNLRAQKDLNSWKESNSNLCTTFTNSNRNSEKKDEFKKSKSTNNSTLSLHIAAYENSTEATNDLKSSEKEVVQSKGERLVKKRKTSNHLADGTTSITQMSGGLYMIDDISPIVFDLGSYSFRAGYGGQETPYFDVPSNVGVREVIERTIDETIDGGKMQKEYFIDTNMITVPRRDTEIVSFLKNGMIEDWDVFEQIWDYMITRCLGCDTKEHPMLFSEPPWNQRDKREKIMELAFEKYNMPASYLMKNAVLTLFSGGRSSGLVLDSGATHTSAIPIHDGYVLTPNVVTQPIGGDTIVEQCKSALEKQNIEIVPNYKIAHKYEVQENQKPKWTKKNNLPEVRESFEDFAVKKVVEDFAHSTLQLCDTPIDPDFMDKLPAASYAFPCGLRKDILSERAKIPEGLFDLKYLRGENIKQQFQMNVTDIASHAAGMCENEIRTQMYSNVYVAGGNSLIMGFPERLNHELAVRCPASVKLRVSWAAPPVERRFGAWIGGSIVSSQPSFYQYWVTKADYDETGKSIVEKRCA</sequence>
<dbReference type="WBParaSite" id="ES5_v2.g21718.t1">
    <property type="protein sequence ID" value="ES5_v2.g21718.t1"/>
    <property type="gene ID" value="ES5_v2.g21718"/>
</dbReference>
<accession>A0AC34FW55</accession>
<reference evidence="2" key="1">
    <citation type="submission" date="2022-11" db="UniProtKB">
        <authorList>
            <consortium name="WormBaseParasite"/>
        </authorList>
    </citation>
    <scope>IDENTIFICATION</scope>
</reference>
<organism evidence="1 2">
    <name type="scientific">Panagrolaimus sp. ES5</name>
    <dbReference type="NCBI Taxonomy" id="591445"/>
    <lineage>
        <taxon>Eukaryota</taxon>
        <taxon>Metazoa</taxon>
        <taxon>Ecdysozoa</taxon>
        <taxon>Nematoda</taxon>
        <taxon>Chromadorea</taxon>
        <taxon>Rhabditida</taxon>
        <taxon>Tylenchina</taxon>
        <taxon>Panagrolaimomorpha</taxon>
        <taxon>Panagrolaimoidea</taxon>
        <taxon>Panagrolaimidae</taxon>
        <taxon>Panagrolaimus</taxon>
    </lineage>
</organism>
<protein>
    <submittedName>
        <fullName evidence="2">Actin-like protein 6A</fullName>
    </submittedName>
</protein>
<name>A0AC34FW55_9BILA</name>